<evidence type="ECO:0000256" key="4">
    <source>
        <dbReference type="SAM" id="MobiDB-lite"/>
    </source>
</evidence>
<sequence length="275" mass="29690">MASSTTIPALEENTNAVVVSAGNAADNKEPRKSRRNRMRRIAERKRRSRLRNHFSELESLVPNVTENEKINDKGDLVEQTIAYIQSLERTKAMLEKRKQQLALARQVAASSSSAPPQTARGKMAPAPVAPLLQPLAAAVPVSAAADDVPQPQPLVQQPLAVAAAVPPPQPLPVAAAGQGGFQTWSWPNLVLNVSNNNAYINVCVPRHLGMQNMVMVLSVLNNHGIDVVTTQVDADAARSVLNFYTRVTRMGGGNPSSEEVYKLATSEILLLLNTN</sequence>
<dbReference type="OMA" id="HTWTERE"/>
<reference evidence="6" key="1">
    <citation type="journal article" date="2019" name="BMC Genomics">
        <title>A new reference genome for Sorghum bicolor reveals high levels of sequence similarity between sweet and grain genotypes: implications for the genetics of sugar metabolism.</title>
        <authorList>
            <person name="Cooper E.A."/>
            <person name="Brenton Z.W."/>
            <person name="Flinn B.S."/>
            <person name="Jenkins J."/>
            <person name="Shu S."/>
            <person name="Flowers D."/>
            <person name="Luo F."/>
            <person name="Wang Y."/>
            <person name="Xia P."/>
            <person name="Barry K."/>
            <person name="Daum C."/>
            <person name="Lipzen A."/>
            <person name="Yoshinaga Y."/>
            <person name="Schmutz J."/>
            <person name="Saski C."/>
            <person name="Vermerris W."/>
            <person name="Kresovich S."/>
        </authorList>
    </citation>
    <scope>NUCLEOTIDE SEQUENCE</scope>
</reference>
<dbReference type="InterPro" id="IPR045239">
    <property type="entry name" value="bHLH95_bHLH"/>
</dbReference>
<evidence type="ECO:0000313" key="7">
    <source>
        <dbReference type="Proteomes" id="UP000807115"/>
    </source>
</evidence>
<dbReference type="GO" id="GO:0003700">
    <property type="term" value="F:DNA-binding transcription factor activity"/>
    <property type="evidence" value="ECO:0007669"/>
    <property type="project" value="InterPro"/>
</dbReference>
<evidence type="ECO:0000313" key="6">
    <source>
        <dbReference type="EMBL" id="KAG0522316.1"/>
    </source>
</evidence>
<dbReference type="Gene3D" id="4.10.280.10">
    <property type="entry name" value="Helix-loop-helix DNA-binding domain"/>
    <property type="match status" value="1"/>
</dbReference>
<comment type="similarity">
    <text evidence="1">Belongs to the bHLH protein family.</text>
</comment>
<evidence type="ECO:0000256" key="3">
    <source>
        <dbReference type="ARBA" id="ARBA00023163"/>
    </source>
</evidence>
<dbReference type="GO" id="GO:0009960">
    <property type="term" value="P:endosperm development"/>
    <property type="evidence" value="ECO:0007669"/>
    <property type="project" value="InterPro"/>
</dbReference>
<dbReference type="CDD" id="cd11393">
    <property type="entry name" value="bHLH_AtbHLH_like"/>
    <property type="match status" value="1"/>
</dbReference>
<evidence type="ECO:0000256" key="2">
    <source>
        <dbReference type="ARBA" id="ARBA00023015"/>
    </source>
</evidence>
<dbReference type="Pfam" id="PF00010">
    <property type="entry name" value="HLH"/>
    <property type="match status" value="1"/>
</dbReference>
<dbReference type="PROSITE" id="PS50888">
    <property type="entry name" value="BHLH"/>
    <property type="match status" value="1"/>
</dbReference>
<dbReference type="GO" id="GO:0046983">
    <property type="term" value="F:protein dimerization activity"/>
    <property type="evidence" value="ECO:0007669"/>
    <property type="project" value="InterPro"/>
</dbReference>
<keyword evidence="3" id="KW-0804">Transcription</keyword>
<protein>
    <recommendedName>
        <fullName evidence="5">BHLH domain-containing protein</fullName>
    </recommendedName>
</protein>
<feature type="compositionally biased region" description="Basic residues" evidence="4">
    <location>
        <begin position="31"/>
        <end position="46"/>
    </location>
</feature>
<dbReference type="PANTHER" id="PTHR46772">
    <property type="entry name" value="BHLH DOMAIN-CONTAINING PROTEIN"/>
    <property type="match status" value="1"/>
</dbReference>
<dbReference type="EMBL" id="CM027686">
    <property type="protein sequence ID" value="KAG0522316.1"/>
    <property type="molecule type" value="Genomic_DNA"/>
</dbReference>
<evidence type="ECO:0000259" key="5">
    <source>
        <dbReference type="PROSITE" id="PS50888"/>
    </source>
</evidence>
<dbReference type="SUPFAM" id="SSF47459">
    <property type="entry name" value="HLH, helix-loop-helix DNA-binding domain"/>
    <property type="match status" value="1"/>
</dbReference>
<dbReference type="Proteomes" id="UP000807115">
    <property type="component" value="Chromosome 7"/>
</dbReference>
<gene>
    <name evidence="6" type="ORF">BDA96_07G026600</name>
</gene>
<feature type="domain" description="BHLH" evidence="5">
    <location>
        <begin position="34"/>
        <end position="87"/>
    </location>
</feature>
<dbReference type="InterPro" id="IPR036638">
    <property type="entry name" value="HLH_DNA-bd_sf"/>
</dbReference>
<keyword evidence="2" id="KW-0805">Transcription regulation</keyword>
<reference evidence="6" key="2">
    <citation type="submission" date="2020-10" db="EMBL/GenBank/DDBJ databases">
        <authorList>
            <person name="Cooper E.A."/>
            <person name="Brenton Z.W."/>
            <person name="Flinn B.S."/>
            <person name="Jenkins J."/>
            <person name="Shu S."/>
            <person name="Flowers D."/>
            <person name="Luo F."/>
            <person name="Wang Y."/>
            <person name="Xia P."/>
            <person name="Barry K."/>
            <person name="Daum C."/>
            <person name="Lipzen A."/>
            <person name="Yoshinaga Y."/>
            <person name="Schmutz J."/>
            <person name="Saski C."/>
            <person name="Vermerris W."/>
            <person name="Kresovich S."/>
        </authorList>
    </citation>
    <scope>NUCLEOTIDE SEQUENCE</scope>
</reference>
<dbReference type="SMART" id="SM00353">
    <property type="entry name" value="HLH"/>
    <property type="match status" value="1"/>
</dbReference>
<dbReference type="InterPro" id="IPR011598">
    <property type="entry name" value="bHLH_dom"/>
</dbReference>
<dbReference type="PANTHER" id="PTHR46772:SF8">
    <property type="entry name" value="TRANSCRIPTION FACTOR BHLH95"/>
    <property type="match status" value="1"/>
</dbReference>
<proteinExistence type="inferred from homology"/>
<evidence type="ECO:0000256" key="1">
    <source>
        <dbReference type="ARBA" id="ARBA00005510"/>
    </source>
</evidence>
<organism evidence="6 7">
    <name type="scientific">Sorghum bicolor</name>
    <name type="common">Sorghum</name>
    <name type="synonym">Sorghum vulgare</name>
    <dbReference type="NCBI Taxonomy" id="4558"/>
    <lineage>
        <taxon>Eukaryota</taxon>
        <taxon>Viridiplantae</taxon>
        <taxon>Streptophyta</taxon>
        <taxon>Embryophyta</taxon>
        <taxon>Tracheophyta</taxon>
        <taxon>Spermatophyta</taxon>
        <taxon>Magnoliopsida</taxon>
        <taxon>Liliopsida</taxon>
        <taxon>Poales</taxon>
        <taxon>Poaceae</taxon>
        <taxon>PACMAD clade</taxon>
        <taxon>Panicoideae</taxon>
        <taxon>Andropogonodae</taxon>
        <taxon>Andropogoneae</taxon>
        <taxon>Sorghinae</taxon>
        <taxon>Sorghum</taxon>
    </lineage>
</organism>
<accession>A0A921QIP8</accession>
<feature type="region of interest" description="Disordered" evidence="4">
    <location>
        <begin position="21"/>
        <end position="46"/>
    </location>
</feature>
<name>A0A921QIP8_SORBI</name>
<dbReference type="AlphaFoldDB" id="A0A921QIP8"/>
<comment type="caution">
    <text evidence="6">The sequence shown here is derived from an EMBL/GenBank/DDBJ whole genome shotgun (WGS) entry which is preliminary data.</text>
</comment>
<dbReference type="Gramene" id="EES14471">
    <property type="protein sequence ID" value="EES14471"/>
    <property type="gene ID" value="SORBI_3007G025200"/>
</dbReference>
<dbReference type="InterPro" id="IPR044278">
    <property type="entry name" value="BHLH95-like"/>
</dbReference>